<keyword evidence="1" id="KW-1133">Transmembrane helix</keyword>
<organism evidence="2 4">
    <name type="scientific">Medicago truncatula</name>
    <name type="common">Barrel medic</name>
    <name type="synonym">Medicago tribuloides</name>
    <dbReference type="NCBI Taxonomy" id="3880"/>
    <lineage>
        <taxon>Eukaryota</taxon>
        <taxon>Viridiplantae</taxon>
        <taxon>Streptophyta</taxon>
        <taxon>Embryophyta</taxon>
        <taxon>Tracheophyta</taxon>
        <taxon>Spermatophyta</taxon>
        <taxon>Magnoliopsida</taxon>
        <taxon>eudicotyledons</taxon>
        <taxon>Gunneridae</taxon>
        <taxon>Pentapetalae</taxon>
        <taxon>rosids</taxon>
        <taxon>fabids</taxon>
        <taxon>Fabales</taxon>
        <taxon>Fabaceae</taxon>
        <taxon>Papilionoideae</taxon>
        <taxon>50 kb inversion clade</taxon>
        <taxon>NPAAA clade</taxon>
        <taxon>Hologalegina</taxon>
        <taxon>IRL clade</taxon>
        <taxon>Trifolieae</taxon>
        <taxon>Medicago</taxon>
    </lineage>
</organism>
<name>A0A072VA40_MEDTR</name>
<feature type="transmembrane region" description="Helical" evidence="1">
    <location>
        <begin position="189"/>
        <end position="212"/>
    </location>
</feature>
<protein>
    <submittedName>
        <fullName evidence="2">Transmembrane protein, putative</fullName>
    </submittedName>
</protein>
<sequence>MCTVVLMKPTTVLGFKTAKTEHLKSKNPSNTWPNLPPTTLTLPPLAPVVETATCAFGGVKNPNYPPLNLILAPPVVQAAASSGVKDPDSPPHNFTPPHGVQAAAEIVIDISSLVRESGKKKQYEIETEGEGDESEGLVGGNESEGLWEKTVTEIRVIRIHIRVSLSPLFVAYRAWYYRRCLVDAVWEEMFTGFVAVLASFLSISPSLFNFFIDHGEK</sequence>
<reference evidence="2 4" key="1">
    <citation type="journal article" date="2011" name="Nature">
        <title>The Medicago genome provides insight into the evolution of rhizobial symbioses.</title>
        <authorList>
            <person name="Young N.D."/>
            <person name="Debelle F."/>
            <person name="Oldroyd G.E."/>
            <person name="Geurts R."/>
            <person name="Cannon S.B."/>
            <person name="Udvardi M.K."/>
            <person name="Benedito V.A."/>
            <person name="Mayer K.F."/>
            <person name="Gouzy J."/>
            <person name="Schoof H."/>
            <person name="Van de Peer Y."/>
            <person name="Proost S."/>
            <person name="Cook D.R."/>
            <person name="Meyers B.C."/>
            <person name="Spannagl M."/>
            <person name="Cheung F."/>
            <person name="De Mita S."/>
            <person name="Krishnakumar V."/>
            <person name="Gundlach H."/>
            <person name="Zhou S."/>
            <person name="Mudge J."/>
            <person name="Bharti A.K."/>
            <person name="Murray J.D."/>
            <person name="Naoumkina M.A."/>
            <person name="Rosen B."/>
            <person name="Silverstein K.A."/>
            <person name="Tang H."/>
            <person name="Rombauts S."/>
            <person name="Zhao P.X."/>
            <person name="Zhou P."/>
            <person name="Barbe V."/>
            <person name="Bardou P."/>
            <person name="Bechner M."/>
            <person name="Bellec A."/>
            <person name="Berger A."/>
            <person name="Berges H."/>
            <person name="Bidwell S."/>
            <person name="Bisseling T."/>
            <person name="Choisne N."/>
            <person name="Couloux A."/>
            <person name="Denny R."/>
            <person name="Deshpande S."/>
            <person name="Dai X."/>
            <person name="Doyle J.J."/>
            <person name="Dudez A.M."/>
            <person name="Farmer A.D."/>
            <person name="Fouteau S."/>
            <person name="Franken C."/>
            <person name="Gibelin C."/>
            <person name="Gish J."/>
            <person name="Goldstein S."/>
            <person name="Gonzalez A.J."/>
            <person name="Green P.J."/>
            <person name="Hallab A."/>
            <person name="Hartog M."/>
            <person name="Hua A."/>
            <person name="Humphray S.J."/>
            <person name="Jeong D.H."/>
            <person name="Jing Y."/>
            <person name="Jocker A."/>
            <person name="Kenton S.M."/>
            <person name="Kim D.J."/>
            <person name="Klee K."/>
            <person name="Lai H."/>
            <person name="Lang C."/>
            <person name="Lin S."/>
            <person name="Macmil S.L."/>
            <person name="Magdelenat G."/>
            <person name="Matthews L."/>
            <person name="McCorrison J."/>
            <person name="Monaghan E.L."/>
            <person name="Mun J.H."/>
            <person name="Najar F.Z."/>
            <person name="Nicholson C."/>
            <person name="Noirot C."/>
            <person name="O'Bleness M."/>
            <person name="Paule C.R."/>
            <person name="Poulain J."/>
            <person name="Prion F."/>
            <person name="Qin B."/>
            <person name="Qu C."/>
            <person name="Retzel E.F."/>
            <person name="Riddle C."/>
            <person name="Sallet E."/>
            <person name="Samain S."/>
            <person name="Samson N."/>
            <person name="Sanders I."/>
            <person name="Saurat O."/>
            <person name="Scarpelli C."/>
            <person name="Schiex T."/>
            <person name="Segurens B."/>
            <person name="Severin A.J."/>
            <person name="Sherrier D.J."/>
            <person name="Shi R."/>
            <person name="Sims S."/>
            <person name="Singer S.R."/>
            <person name="Sinharoy S."/>
            <person name="Sterck L."/>
            <person name="Viollet A."/>
            <person name="Wang B.B."/>
            <person name="Wang K."/>
            <person name="Wang M."/>
            <person name="Wang X."/>
            <person name="Warfsmann J."/>
            <person name="Weissenbach J."/>
            <person name="White D.D."/>
            <person name="White J.D."/>
            <person name="Wiley G.B."/>
            <person name="Wincker P."/>
            <person name="Xing Y."/>
            <person name="Yang L."/>
            <person name="Yao Z."/>
            <person name="Ying F."/>
            <person name="Zhai J."/>
            <person name="Zhou L."/>
            <person name="Zuber A."/>
            <person name="Denarie J."/>
            <person name="Dixon R.A."/>
            <person name="May G.D."/>
            <person name="Schwartz D.C."/>
            <person name="Rogers J."/>
            <person name="Quetier F."/>
            <person name="Town C.D."/>
            <person name="Roe B.A."/>
        </authorList>
    </citation>
    <scope>NUCLEOTIDE SEQUENCE [LARGE SCALE GENOMIC DNA]</scope>
    <source>
        <strain evidence="2">A17</strain>
        <strain evidence="3 4">cv. Jemalong A17</strain>
    </source>
</reference>
<dbReference type="EMBL" id="CM001218">
    <property type="protein sequence ID" value="KEH38869.1"/>
    <property type="molecule type" value="Genomic_DNA"/>
</dbReference>
<proteinExistence type="predicted"/>
<reference evidence="2 4" key="2">
    <citation type="journal article" date="2014" name="BMC Genomics">
        <title>An improved genome release (version Mt4.0) for the model legume Medicago truncatula.</title>
        <authorList>
            <person name="Tang H."/>
            <person name="Krishnakumar V."/>
            <person name="Bidwell S."/>
            <person name="Rosen B."/>
            <person name="Chan A."/>
            <person name="Zhou S."/>
            <person name="Gentzbittel L."/>
            <person name="Childs K.L."/>
            <person name="Yandell M."/>
            <person name="Gundlach H."/>
            <person name="Mayer K.F."/>
            <person name="Schwartz D.C."/>
            <person name="Town C.D."/>
        </authorList>
    </citation>
    <scope>GENOME REANNOTATION</scope>
    <source>
        <strain evidence="2">A17</strain>
        <strain evidence="3 4">cv. Jemalong A17</strain>
    </source>
</reference>
<keyword evidence="1" id="KW-0472">Membrane</keyword>
<gene>
    <name evidence="2" type="ordered locus">MTR_2g084235</name>
</gene>
<reference evidence="3" key="3">
    <citation type="submission" date="2015-04" db="UniProtKB">
        <authorList>
            <consortium name="EnsemblPlants"/>
        </authorList>
    </citation>
    <scope>IDENTIFICATION</scope>
    <source>
        <strain evidence="3">cv. Jemalong A17</strain>
    </source>
</reference>
<evidence type="ECO:0000313" key="2">
    <source>
        <dbReference type="EMBL" id="KEH38869.1"/>
    </source>
</evidence>
<evidence type="ECO:0000313" key="4">
    <source>
        <dbReference type="Proteomes" id="UP000002051"/>
    </source>
</evidence>
<evidence type="ECO:0000256" key="1">
    <source>
        <dbReference type="SAM" id="Phobius"/>
    </source>
</evidence>
<keyword evidence="1 2" id="KW-0812">Transmembrane</keyword>
<evidence type="ECO:0000313" key="3">
    <source>
        <dbReference type="EnsemblPlants" id="KEH38869"/>
    </source>
</evidence>
<dbReference type="Proteomes" id="UP000002051">
    <property type="component" value="Chromosome 2"/>
</dbReference>
<dbReference type="EnsemblPlants" id="KEH38869">
    <property type="protein sequence ID" value="KEH38869"/>
    <property type="gene ID" value="MTR_2g084235"/>
</dbReference>
<dbReference type="AlphaFoldDB" id="A0A072VA40"/>
<dbReference type="HOGENOM" id="CLU_1273916_0_0_1"/>
<keyword evidence="4" id="KW-1185">Reference proteome</keyword>
<accession>A0A072VA40</accession>